<accession>A0ACC1BN55</accession>
<dbReference type="Proteomes" id="UP001164250">
    <property type="component" value="Chromosome 4"/>
</dbReference>
<gene>
    <name evidence="1" type="ORF">Patl1_21011</name>
</gene>
<name>A0ACC1BN55_9ROSI</name>
<proteinExistence type="predicted"/>
<keyword evidence="2" id="KW-1185">Reference proteome</keyword>
<comment type="caution">
    <text evidence="1">The sequence shown here is derived from an EMBL/GenBank/DDBJ whole genome shotgun (WGS) entry which is preliminary data.</text>
</comment>
<reference evidence="2" key="1">
    <citation type="journal article" date="2023" name="G3 (Bethesda)">
        <title>Genome assembly and association tests identify interacting loci associated with vigor, precocity, and sex in interspecific pistachio rootstocks.</title>
        <authorList>
            <person name="Palmer W."/>
            <person name="Jacygrad E."/>
            <person name="Sagayaradj S."/>
            <person name="Cavanaugh K."/>
            <person name="Han R."/>
            <person name="Bertier L."/>
            <person name="Beede B."/>
            <person name="Kafkas S."/>
            <person name="Golino D."/>
            <person name="Preece J."/>
            <person name="Michelmore R."/>
        </authorList>
    </citation>
    <scope>NUCLEOTIDE SEQUENCE [LARGE SCALE GENOMIC DNA]</scope>
</reference>
<evidence type="ECO:0000313" key="1">
    <source>
        <dbReference type="EMBL" id="KAJ0100393.1"/>
    </source>
</evidence>
<evidence type="ECO:0000313" key="2">
    <source>
        <dbReference type="Proteomes" id="UP001164250"/>
    </source>
</evidence>
<protein>
    <submittedName>
        <fullName evidence="1">Uncharacterized protein</fullName>
    </submittedName>
</protein>
<sequence length="99" mass="11555">MSSLPTRWEINVIFNFFVFDQLQDKYVTNVDGRIRGFHSMMTEWGISKFLDLETFHNPSNGYLINDTCVFGAEFFVVKNTFKGEFLSKMEYPLLIIIPG</sequence>
<dbReference type="EMBL" id="CM047900">
    <property type="protein sequence ID" value="KAJ0100393.1"/>
    <property type="molecule type" value="Genomic_DNA"/>
</dbReference>
<organism evidence="1 2">
    <name type="scientific">Pistacia atlantica</name>
    <dbReference type="NCBI Taxonomy" id="434234"/>
    <lineage>
        <taxon>Eukaryota</taxon>
        <taxon>Viridiplantae</taxon>
        <taxon>Streptophyta</taxon>
        <taxon>Embryophyta</taxon>
        <taxon>Tracheophyta</taxon>
        <taxon>Spermatophyta</taxon>
        <taxon>Magnoliopsida</taxon>
        <taxon>eudicotyledons</taxon>
        <taxon>Gunneridae</taxon>
        <taxon>Pentapetalae</taxon>
        <taxon>rosids</taxon>
        <taxon>malvids</taxon>
        <taxon>Sapindales</taxon>
        <taxon>Anacardiaceae</taxon>
        <taxon>Pistacia</taxon>
    </lineage>
</organism>